<dbReference type="Pfam" id="PF22752">
    <property type="entry name" value="DUF488-N3i"/>
    <property type="match status" value="1"/>
</dbReference>
<dbReference type="RefSeq" id="WP_134488842.1">
    <property type="nucleotide sequence ID" value="NZ_SOEZ01000027.1"/>
</dbReference>
<gene>
    <name evidence="1" type="ORF">E3O23_05195</name>
</gene>
<dbReference type="OrthoDB" id="9790745at2"/>
<protein>
    <submittedName>
        <fullName evidence="1">DUF488 family protein</fullName>
    </submittedName>
</protein>
<keyword evidence="2" id="KW-1185">Reference proteome</keyword>
<accession>A0A4R8UFN1</accession>
<dbReference type="PANTHER" id="PTHR36849:SF1">
    <property type="entry name" value="CYTOPLASMIC PROTEIN"/>
    <property type="match status" value="1"/>
</dbReference>
<organism evidence="1 2">
    <name type="scientific">Cryobacterium tagatosivorans</name>
    <dbReference type="NCBI Taxonomy" id="1259199"/>
    <lineage>
        <taxon>Bacteria</taxon>
        <taxon>Bacillati</taxon>
        <taxon>Actinomycetota</taxon>
        <taxon>Actinomycetes</taxon>
        <taxon>Micrococcales</taxon>
        <taxon>Microbacteriaceae</taxon>
        <taxon>Cryobacterium</taxon>
    </lineage>
</organism>
<proteinExistence type="predicted"/>
<evidence type="ECO:0000313" key="1">
    <source>
        <dbReference type="EMBL" id="TFB53387.1"/>
    </source>
</evidence>
<dbReference type="Proteomes" id="UP000297866">
    <property type="component" value="Unassembled WGS sequence"/>
</dbReference>
<dbReference type="EMBL" id="SOEZ01000027">
    <property type="protein sequence ID" value="TFB53387.1"/>
    <property type="molecule type" value="Genomic_DNA"/>
</dbReference>
<dbReference type="AlphaFoldDB" id="A0A4R8UFN1"/>
<evidence type="ECO:0000313" key="2">
    <source>
        <dbReference type="Proteomes" id="UP000297866"/>
    </source>
</evidence>
<dbReference type="InterPro" id="IPR052552">
    <property type="entry name" value="YeaO-like"/>
</dbReference>
<sequence>MNIALKRIYDDPADDDGCRVLVDRLWPRGVSTERARLDAWLKEVAPSTELRRWFHAGGSFDEFTVRYRTELDANPATVQAVDELRELAAERAPGRLTLLYGAREPHDNHARVLADYLTDTADDG</sequence>
<dbReference type="PANTHER" id="PTHR36849">
    <property type="entry name" value="CYTOPLASMIC PROTEIN-RELATED"/>
    <property type="match status" value="1"/>
</dbReference>
<reference evidence="1 2" key="1">
    <citation type="submission" date="2019-03" db="EMBL/GenBank/DDBJ databases">
        <title>Genomics of glacier-inhabiting Cryobacterium strains.</title>
        <authorList>
            <person name="Liu Q."/>
            <person name="Xin Y.-H."/>
        </authorList>
    </citation>
    <scope>NUCLEOTIDE SEQUENCE [LARGE SCALE GENOMIC DNA]</scope>
    <source>
        <strain evidence="1 2">Sr47</strain>
    </source>
</reference>
<comment type="caution">
    <text evidence="1">The sequence shown here is derived from an EMBL/GenBank/DDBJ whole genome shotgun (WGS) entry which is preliminary data.</text>
</comment>
<name>A0A4R8UFN1_9MICO</name>